<dbReference type="Proteomes" id="UP000610456">
    <property type="component" value="Unassembled WGS sequence"/>
</dbReference>
<evidence type="ECO:0000313" key="1">
    <source>
        <dbReference type="EMBL" id="GHA25403.1"/>
    </source>
</evidence>
<dbReference type="AlphaFoldDB" id="A0A918VV12"/>
<dbReference type="PANTHER" id="PTHR33546:SF1">
    <property type="entry name" value="LARGE, MULTIFUNCTIONAL SECRETED PROTEIN"/>
    <property type="match status" value="1"/>
</dbReference>
<evidence type="ECO:0008006" key="3">
    <source>
        <dbReference type="Google" id="ProtNLM"/>
    </source>
</evidence>
<keyword evidence="2" id="KW-1185">Reference proteome</keyword>
<gene>
    <name evidence="1" type="ORF">GCM10007103_03300</name>
</gene>
<dbReference type="InterPro" id="IPR011041">
    <property type="entry name" value="Quinoprot_gluc/sorb_DH_b-prop"/>
</dbReference>
<dbReference type="SUPFAM" id="SSF50952">
    <property type="entry name" value="Soluble quinoprotein glucose dehydrogenase"/>
    <property type="match status" value="1"/>
</dbReference>
<dbReference type="InterPro" id="IPR011042">
    <property type="entry name" value="6-blade_b-propeller_TolB-like"/>
</dbReference>
<reference evidence="1" key="1">
    <citation type="journal article" date="2014" name="Int. J. Syst. Evol. Microbiol.">
        <title>Complete genome sequence of Corynebacterium casei LMG S-19264T (=DSM 44701T), isolated from a smear-ripened cheese.</title>
        <authorList>
            <consortium name="US DOE Joint Genome Institute (JGI-PGF)"/>
            <person name="Walter F."/>
            <person name="Albersmeier A."/>
            <person name="Kalinowski J."/>
            <person name="Ruckert C."/>
        </authorList>
    </citation>
    <scope>NUCLEOTIDE SEQUENCE</scope>
    <source>
        <strain evidence="1">KCTC 12719</strain>
    </source>
</reference>
<dbReference type="PANTHER" id="PTHR33546">
    <property type="entry name" value="LARGE, MULTIFUNCTIONAL SECRETED PROTEIN-RELATED"/>
    <property type="match status" value="1"/>
</dbReference>
<dbReference type="Gene3D" id="2.120.10.30">
    <property type="entry name" value="TolB, C-terminal domain"/>
    <property type="match status" value="1"/>
</dbReference>
<protein>
    <recommendedName>
        <fullName evidence="3">Glucose/arabinose dehydrogenase, beta-propeller fold</fullName>
    </recommendedName>
</protein>
<dbReference type="EMBL" id="BMXB01000001">
    <property type="protein sequence ID" value="GHA25403.1"/>
    <property type="molecule type" value="Genomic_DNA"/>
</dbReference>
<proteinExistence type="predicted"/>
<organism evidence="1 2">
    <name type="scientific">Salinimicrobium marinum</name>
    <dbReference type="NCBI Taxonomy" id="680283"/>
    <lineage>
        <taxon>Bacteria</taxon>
        <taxon>Pseudomonadati</taxon>
        <taxon>Bacteroidota</taxon>
        <taxon>Flavobacteriia</taxon>
        <taxon>Flavobacteriales</taxon>
        <taxon>Flavobacteriaceae</taxon>
        <taxon>Salinimicrobium</taxon>
    </lineage>
</organism>
<name>A0A918VV12_9FLAO</name>
<accession>A0A918VV12</accession>
<reference evidence="1" key="2">
    <citation type="submission" date="2020-09" db="EMBL/GenBank/DDBJ databases">
        <authorList>
            <person name="Sun Q."/>
            <person name="Kim S."/>
        </authorList>
    </citation>
    <scope>NUCLEOTIDE SEQUENCE</scope>
    <source>
        <strain evidence="1">KCTC 12719</strain>
    </source>
</reference>
<evidence type="ECO:0000313" key="2">
    <source>
        <dbReference type="Proteomes" id="UP000610456"/>
    </source>
</evidence>
<comment type="caution">
    <text evidence="1">The sequence shown here is derived from an EMBL/GenBank/DDBJ whole genome shotgun (WGS) entry which is preliminary data.</text>
</comment>
<dbReference type="SUPFAM" id="SSF63825">
    <property type="entry name" value="YWTD domain"/>
    <property type="match status" value="1"/>
</dbReference>
<sequence>MLPSKGGGQLSDVPVGRVIDTSDVLLPKGYKIEVVVRNLTFPTAITFDEAGNLYAIEAGYSYGEVFLEPKLLKILPDGTTTMIYTGQKNGPWNGVTYNDGYFYIAEGGQLEGGKILKVSKEGTVQVLVDGLPSLGDHHTNGPVVKDGHVYFGQGTATNSAVVGNDNASFGWLYRYEDFHDIPCKDITVNRINSKTKNVLTEDPDDEAVTGPYSPYNQRVEQNQVIQGAIPCTGAVMRVPTSGGNIELVAWGLRNPYGMAIAPDGKIYVTQNSYDVRGSRPVWGTGDLLFRLEQGAWYGWPDYNGKMPVTELEVPGEKVPEKILVNDPGTPPEPVAKLGVHSSSNGLSFSTSADFGFDGQAFIAQFGDMAPGVGKVLSPVGYRVVRADVGSGIVEDFATNKAKKNGPASWLEAGGLERPVSVQFSPDGTALYIVDFGILSTSKKGSNPVLKTGVIWKVTKQ</sequence>